<feature type="signal peptide" evidence="1">
    <location>
        <begin position="1"/>
        <end position="20"/>
    </location>
</feature>
<protein>
    <submittedName>
        <fullName evidence="3">Lipolytic enzyme</fullName>
    </submittedName>
</protein>
<feature type="domain" description="SGNH hydrolase-type esterase" evidence="2">
    <location>
        <begin position="39"/>
        <end position="229"/>
    </location>
</feature>
<dbReference type="RefSeq" id="WP_338689146.1">
    <property type="nucleotide sequence ID" value="NZ_AP024702.1"/>
</dbReference>
<keyword evidence="1" id="KW-0732">Signal</keyword>
<keyword evidence="4" id="KW-1185">Reference proteome</keyword>
<evidence type="ECO:0000313" key="3">
    <source>
        <dbReference type="EMBL" id="BCX47115.1"/>
    </source>
</evidence>
<dbReference type="Gene3D" id="3.40.50.1110">
    <property type="entry name" value="SGNH hydrolase"/>
    <property type="match status" value="1"/>
</dbReference>
<dbReference type="InterPro" id="IPR013830">
    <property type="entry name" value="SGNH_hydro"/>
</dbReference>
<dbReference type="InterPro" id="IPR051532">
    <property type="entry name" value="Ester_Hydrolysis_Enzymes"/>
</dbReference>
<dbReference type="InterPro" id="IPR036514">
    <property type="entry name" value="SGNH_hydro_sf"/>
</dbReference>
<evidence type="ECO:0000313" key="4">
    <source>
        <dbReference type="Proteomes" id="UP001374893"/>
    </source>
</evidence>
<dbReference type="PANTHER" id="PTHR30383">
    <property type="entry name" value="THIOESTERASE 1/PROTEASE 1/LYSOPHOSPHOLIPASE L1"/>
    <property type="match status" value="1"/>
</dbReference>
<dbReference type="Pfam" id="PF13472">
    <property type="entry name" value="Lipase_GDSL_2"/>
    <property type="match status" value="1"/>
</dbReference>
<dbReference type="PANTHER" id="PTHR30383:SF5">
    <property type="entry name" value="SGNH HYDROLASE-TYPE ESTERASE DOMAIN-CONTAINING PROTEIN"/>
    <property type="match status" value="1"/>
</dbReference>
<gene>
    <name evidence="3" type="ORF">HAHE_10230</name>
</gene>
<sequence length="314" mass="35293">MKTFPAWLAALSLTLLPAFAGQEQKGDESLITKSERIVFLGDSITAACTYTSNFATWAEIRFPKHHVEWINAGLSSETVSGLSEKGHAGGRFPRPDLHERLGRVLEQTKPDLVFACYGMNCGIQMPLDEERFAKYREGIEWLKKEVEAAGAKIVFLTPPYYDEIRNPKKAYYTDVLAEYSKWLLGRRADGWNVIDVNGTMTSFIEEKRKTDPKFSLQPDAVHPNPAGHWLMAQGMIRWFGDEEAAKSESVKAMLEARGQPAGIAQLCHQRMTVLHDAWLTATKHKRPGVRPGKPLPEANKIAAELTQRIDSLKR</sequence>
<proteinExistence type="predicted"/>
<dbReference type="CDD" id="cd01834">
    <property type="entry name" value="SGNH_hydrolase_like_2"/>
    <property type="match status" value="1"/>
</dbReference>
<evidence type="ECO:0000259" key="2">
    <source>
        <dbReference type="Pfam" id="PF13472"/>
    </source>
</evidence>
<dbReference type="SUPFAM" id="SSF52266">
    <property type="entry name" value="SGNH hydrolase"/>
    <property type="match status" value="1"/>
</dbReference>
<accession>A0ABM7RBS6</accession>
<evidence type="ECO:0000256" key="1">
    <source>
        <dbReference type="SAM" id="SignalP"/>
    </source>
</evidence>
<dbReference type="Proteomes" id="UP001374893">
    <property type="component" value="Chromosome"/>
</dbReference>
<organism evidence="3 4">
    <name type="scientific">Haloferula helveola</name>
    <dbReference type="NCBI Taxonomy" id="490095"/>
    <lineage>
        <taxon>Bacteria</taxon>
        <taxon>Pseudomonadati</taxon>
        <taxon>Verrucomicrobiota</taxon>
        <taxon>Verrucomicrobiia</taxon>
        <taxon>Verrucomicrobiales</taxon>
        <taxon>Verrucomicrobiaceae</taxon>
        <taxon>Haloferula</taxon>
    </lineage>
</organism>
<dbReference type="EMBL" id="AP024702">
    <property type="protein sequence ID" value="BCX47115.1"/>
    <property type="molecule type" value="Genomic_DNA"/>
</dbReference>
<name>A0ABM7RBS6_9BACT</name>
<feature type="chain" id="PRO_5047001471" evidence="1">
    <location>
        <begin position="21"/>
        <end position="314"/>
    </location>
</feature>
<reference evidence="3 4" key="1">
    <citation type="submission" date="2021-06" db="EMBL/GenBank/DDBJ databases">
        <title>Complete genome of Haloferula helveola possessing various polysaccharide degrading enzymes.</title>
        <authorList>
            <person name="Takami H."/>
            <person name="Huang C."/>
            <person name="Hamasaki K."/>
        </authorList>
    </citation>
    <scope>NUCLEOTIDE SEQUENCE [LARGE SCALE GENOMIC DNA]</scope>
    <source>
        <strain evidence="3 4">CN-1</strain>
    </source>
</reference>